<evidence type="ECO:0000313" key="2">
    <source>
        <dbReference type="Proteomes" id="UP000007844"/>
    </source>
</evidence>
<dbReference type="HOGENOM" id="CLU_2648532_0_0_7"/>
<sequence length="76" mass="8447">MVKSGALISGLRGHAPGLGALCYCQAYSSCWSHILPGSRCMASQTIVIRFYRTHEKNIRRNLVCFCVITEIEQAKT</sequence>
<name>F3YV98_DESAF</name>
<reference evidence="1 2" key="1">
    <citation type="journal article" date="2011" name="J. Bacteriol.">
        <title>Genome sequence of the mercury-methylating and pleomorphic Desulfovibrio africanus Strain Walvis Bay.</title>
        <authorList>
            <person name="Brown S.D."/>
            <person name="Wall J.D."/>
            <person name="Kucken A.M."/>
            <person name="Gilmour C.C."/>
            <person name="Podar M."/>
            <person name="Brandt C.C."/>
            <person name="Teshima H."/>
            <person name="Detter J.C."/>
            <person name="Han C.S."/>
            <person name="Land M.L."/>
            <person name="Lucas S."/>
            <person name="Han J."/>
            <person name="Pennacchio L."/>
            <person name="Nolan M."/>
            <person name="Pitluck S."/>
            <person name="Woyke T."/>
            <person name="Goodwin L."/>
            <person name="Palumbo A.V."/>
            <person name="Elias D.A."/>
        </authorList>
    </citation>
    <scope>NUCLEOTIDE SEQUENCE [LARGE SCALE GENOMIC DNA]</scope>
    <source>
        <strain evidence="1 2">Walvis Bay</strain>
    </source>
</reference>
<dbReference type="EMBL" id="CP003221">
    <property type="protein sequence ID" value="EGJ48416.1"/>
    <property type="molecule type" value="Genomic_DNA"/>
</dbReference>
<organism evidence="1 2">
    <name type="scientific">Desulfocurvibacter africanus subsp. africanus str. Walvis Bay</name>
    <dbReference type="NCBI Taxonomy" id="690850"/>
    <lineage>
        <taxon>Bacteria</taxon>
        <taxon>Pseudomonadati</taxon>
        <taxon>Thermodesulfobacteriota</taxon>
        <taxon>Desulfovibrionia</taxon>
        <taxon>Desulfovibrionales</taxon>
        <taxon>Desulfovibrionaceae</taxon>
        <taxon>Desulfocurvibacter</taxon>
    </lineage>
</organism>
<keyword evidence="2" id="KW-1185">Reference proteome</keyword>
<evidence type="ECO:0000313" key="1">
    <source>
        <dbReference type="EMBL" id="EGJ48416.1"/>
    </source>
</evidence>
<dbReference type="AlphaFoldDB" id="F3YV98"/>
<dbReference type="KEGG" id="daf:Desaf_0051"/>
<accession>F3YV98</accession>
<dbReference type="Proteomes" id="UP000007844">
    <property type="component" value="Chromosome"/>
</dbReference>
<protein>
    <submittedName>
        <fullName evidence="1">Uncharacterized protein</fullName>
    </submittedName>
</protein>
<gene>
    <name evidence="1" type="ORF">Desaf_0051</name>
</gene>
<proteinExistence type="predicted"/>